<feature type="compositionally biased region" description="Basic residues" evidence="1">
    <location>
        <begin position="61"/>
        <end position="70"/>
    </location>
</feature>
<feature type="region of interest" description="Disordered" evidence="1">
    <location>
        <begin position="1"/>
        <end position="86"/>
    </location>
</feature>
<accession>A0ABR1BF16</accession>
<name>A0ABR1BF16_POLSC</name>
<reference evidence="2 3" key="1">
    <citation type="submission" date="2023-09" db="EMBL/GenBank/DDBJ databases">
        <title>Genomes of two closely related lineages of the louse Polyplax serrata with different host specificities.</title>
        <authorList>
            <person name="Martinu J."/>
            <person name="Tarabai H."/>
            <person name="Stefka J."/>
            <person name="Hypsa V."/>
        </authorList>
    </citation>
    <scope>NUCLEOTIDE SEQUENCE [LARGE SCALE GENOMIC DNA]</scope>
    <source>
        <strain evidence="2">98ZLc_SE</strain>
    </source>
</reference>
<feature type="compositionally biased region" description="Basic and acidic residues" evidence="1">
    <location>
        <begin position="7"/>
        <end position="21"/>
    </location>
</feature>
<comment type="caution">
    <text evidence="2">The sequence shown here is derived from an EMBL/GenBank/DDBJ whole genome shotgun (WGS) entry which is preliminary data.</text>
</comment>
<evidence type="ECO:0000313" key="3">
    <source>
        <dbReference type="Proteomes" id="UP001359485"/>
    </source>
</evidence>
<evidence type="ECO:0000256" key="1">
    <source>
        <dbReference type="SAM" id="MobiDB-lite"/>
    </source>
</evidence>
<feature type="compositionally biased region" description="Polar residues" evidence="1">
    <location>
        <begin position="41"/>
        <end position="60"/>
    </location>
</feature>
<keyword evidence="3" id="KW-1185">Reference proteome</keyword>
<organism evidence="2 3">
    <name type="scientific">Polyplax serrata</name>
    <name type="common">Common mouse louse</name>
    <dbReference type="NCBI Taxonomy" id="468196"/>
    <lineage>
        <taxon>Eukaryota</taxon>
        <taxon>Metazoa</taxon>
        <taxon>Ecdysozoa</taxon>
        <taxon>Arthropoda</taxon>
        <taxon>Hexapoda</taxon>
        <taxon>Insecta</taxon>
        <taxon>Pterygota</taxon>
        <taxon>Neoptera</taxon>
        <taxon>Paraneoptera</taxon>
        <taxon>Psocodea</taxon>
        <taxon>Troctomorpha</taxon>
        <taxon>Phthiraptera</taxon>
        <taxon>Anoplura</taxon>
        <taxon>Polyplacidae</taxon>
        <taxon>Polyplax</taxon>
    </lineage>
</organism>
<evidence type="ECO:0000313" key="2">
    <source>
        <dbReference type="EMBL" id="KAK6640709.1"/>
    </source>
</evidence>
<sequence length="127" mass="14228">MSVDQWKNAEEHPGFATKELDGGVLFPGGTGLNGKDFCRNGDTTEQNRTRNCQTCQTSRAVQKKRTHRHNSNWSLGSGLGQRQRFTWPAGRDTKPAICCDSTESIFNGNGRIESTRRQFVLSETRAH</sequence>
<dbReference type="Proteomes" id="UP001359485">
    <property type="component" value="Unassembled WGS sequence"/>
</dbReference>
<protein>
    <submittedName>
        <fullName evidence="2">Uncharacterized protein</fullName>
    </submittedName>
</protein>
<proteinExistence type="predicted"/>
<dbReference type="EMBL" id="JAWJWF010000001">
    <property type="protein sequence ID" value="KAK6640709.1"/>
    <property type="molecule type" value="Genomic_DNA"/>
</dbReference>
<gene>
    <name evidence="2" type="ORF">RUM44_012406</name>
</gene>